<name>A0A916TJQ6_9ACTN</name>
<dbReference type="RefSeq" id="WP_229742909.1">
    <property type="nucleotide sequence ID" value="NZ_BMGC01000059.1"/>
</dbReference>
<dbReference type="EMBL" id="BMGC01000059">
    <property type="protein sequence ID" value="GGB47501.1"/>
    <property type="molecule type" value="Genomic_DNA"/>
</dbReference>
<dbReference type="Proteomes" id="UP000621454">
    <property type="component" value="Unassembled WGS sequence"/>
</dbReference>
<dbReference type="AlphaFoldDB" id="A0A916TJQ6"/>
<organism evidence="2 3">
    <name type="scientific">Gordonia jinhuaensis</name>
    <dbReference type="NCBI Taxonomy" id="1517702"/>
    <lineage>
        <taxon>Bacteria</taxon>
        <taxon>Bacillati</taxon>
        <taxon>Actinomycetota</taxon>
        <taxon>Actinomycetes</taxon>
        <taxon>Mycobacteriales</taxon>
        <taxon>Gordoniaceae</taxon>
        <taxon>Gordonia</taxon>
    </lineage>
</organism>
<feature type="transmembrane region" description="Helical" evidence="1">
    <location>
        <begin position="44"/>
        <end position="64"/>
    </location>
</feature>
<reference evidence="2" key="2">
    <citation type="submission" date="2020-09" db="EMBL/GenBank/DDBJ databases">
        <authorList>
            <person name="Sun Q."/>
            <person name="Zhou Y."/>
        </authorList>
    </citation>
    <scope>NUCLEOTIDE SEQUENCE</scope>
    <source>
        <strain evidence="2">CGMCC 1.12827</strain>
    </source>
</reference>
<sequence length="158" mass="16616">MVGWILYQQLRERAVKDAPLRLPLILAVIGVIETLQYLSHHSHVAAGEIVGVLVGFVVAALLAAPRAHSMSVYRNASGILVRRGGALTVVLWIVAIAAHVGIGMVTSYAVTGNLSHALSGLDGASILVYLAITLGVQAAIIEKKAAPHRAAVRTSHHV</sequence>
<keyword evidence="1" id="KW-1133">Transmembrane helix</keyword>
<gene>
    <name evidence="2" type="ORF">GCM10011489_38410</name>
</gene>
<keyword evidence="1" id="KW-0472">Membrane</keyword>
<evidence type="ECO:0000313" key="2">
    <source>
        <dbReference type="EMBL" id="GGB47501.1"/>
    </source>
</evidence>
<keyword evidence="3" id="KW-1185">Reference proteome</keyword>
<protein>
    <submittedName>
        <fullName evidence="2">Uncharacterized protein</fullName>
    </submittedName>
</protein>
<evidence type="ECO:0000256" key="1">
    <source>
        <dbReference type="SAM" id="Phobius"/>
    </source>
</evidence>
<reference evidence="2" key="1">
    <citation type="journal article" date="2014" name="Int. J. Syst. Evol. Microbiol.">
        <title>Complete genome sequence of Corynebacterium casei LMG S-19264T (=DSM 44701T), isolated from a smear-ripened cheese.</title>
        <authorList>
            <consortium name="US DOE Joint Genome Institute (JGI-PGF)"/>
            <person name="Walter F."/>
            <person name="Albersmeier A."/>
            <person name="Kalinowski J."/>
            <person name="Ruckert C."/>
        </authorList>
    </citation>
    <scope>NUCLEOTIDE SEQUENCE</scope>
    <source>
        <strain evidence="2">CGMCC 1.12827</strain>
    </source>
</reference>
<comment type="caution">
    <text evidence="2">The sequence shown here is derived from an EMBL/GenBank/DDBJ whole genome shotgun (WGS) entry which is preliminary data.</text>
</comment>
<feature type="transmembrane region" description="Helical" evidence="1">
    <location>
        <begin position="20"/>
        <end position="38"/>
    </location>
</feature>
<feature type="transmembrane region" description="Helical" evidence="1">
    <location>
        <begin position="85"/>
        <end position="111"/>
    </location>
</feature>
<accession>A0A916TJQ6</accession>
<proteinExistence type="predicted"/>
<feature type="transmembrane region" description="Helical" evidence="1">
    <location>
        <begin position="123"/>
        <end position="141"/>
    </location>
</feature>
<evidence type="ECO:0000313" key="3">
    <source>
        <dbReference type="Proteomes" id="UP000621454"/>
    </source>
</evidence>
<keyword evidence="1" id="KW-0812">Transmembrane</keyword>